<dbReference type="HOGENOM" id="CLU_011540_4_0_9"/>
<dbReference type="RefSeq" id="WP_009528404.1">
    <property type="nucleotide sequence ID" value="NZ_JH414596.1"/>
</dbReference>
<dbReference type="EMBL" id="AFZG01000001">
    <property type="protein sequence ID" value="EHL20253.1"/>
    <property type="molecule type" value="Genomic_DNA"/>
</dbReference>
<dbReference type="InterPro" id="IPR001539">
    <property type="entry name" value="Peptidase_U32"/>
</dbReference>
<dbReference type="PANTHER" id="PTHR30217:SF10">
    <property type="entry name" value="23S RRNA 5-HYDROXYCYTIDINE C2501 SYNTHASE"/>
    <property type="match status" value="1"/>
</dbReference>
<sequence>MNNNKIELLAPAGSFDTLKTAVNAGADAIYIGGSMFSARASATNFDNAQITEAIEYSHCRNVKIYVAINTLIKDEELKECIDYISFLNDIGADAIIVQDIGLVHLIRKIFPKLPLHFSTQSTISSIEDINALKNFDIQRVVLPREITIGEISQISKNCNLEIEAFIHGALCVSYSGKCLFSALNGGRSGNRGACAQVCRKKYLLEVDGKIINDKLSEYVLSPKDLNTSNSIDKIIQSGVTSLKIEGRMKRKEYIHVCVKSYRQLLDEYIKYGKISKQNIADANHNLNRVFNRSFTNGYILNSQGSNIINNSYQKPIGQVIGQVIEYNKKNKKLKIKLSENVQKGDGLDIGENIGRIIKSDGKISDTASKNEIIYLDFIREIKKGQTIHRTYDYAYEKKLEEDQKITKKLPISAKITLKLNDHPTMTLKDENINIVQNIDFKIECSKNSPISDEMIIKQISKTDTFPFEIKNLDIEKSENIFIPVKILNELRRKALEKLYSEKINSFKRNHVDYNIDEFLIEKNNNYDKIKSDLSVFVYINSENQLNYIKPHINNIQSIIASDINLYKKIYEFYPDKAVYQLPSIIKQNDFINISNLKVSLNAPRIMFSSYSFMKDKSAYIANYHMNIYNSLSHKYYNSQNIYTVASPENIFANSDEYKYLNDKSKTIIPVYIYPHLMLSEFCPHKDELGKCIYDYKCKLPNTAIINEQGDRFLFEKFLNCKTSIIYEKPYFLNKSQIIKYIEQGYTNFMIELKNENKKSVDTIFSNIV</sequence>
<accession>G9XA07</accession>
<gene>
    <name evidence="2" type="ORF">HMPREF9628_00098</name>
</gene>
<dbReference type="SUPFAM" id="SSF51366">
    <property type="entry name" value="Ribulose-phoshate binding barrel"/>
    <property type="match status" value="1"/>
</dbReference>
<evidence type="ECO:0000313" key="2">
    <source>
        <dbReference type="EMBL" id="EHL20253.1"/>
    </source>
</evidence>
<feature type="domain" description="Peptidase U32 collagenase" evidence="1">
    <location>
        <begin position="388"/>
        <end position="500"/>
    </location>
</feature>
<proteinExistence type="predicted"/>
<name>G9XA07_9FIRM</name>
<reference evidence="2 3" key="1">
    <citation type="submission" date="2011-08" db="EMBL/GenBank/DDBJ databases">
        <title>The Genome Sequence of Eubacteriaceae bacterium CM5.</title>
        <authorList>
            <consortium name="The Broad Institute Genome Sequencing Platform"/>
            <person name="Earl A."/>
            <person name="Ward D."/>
            <person name="Feldgarden M."/>
            <person name="Gevers D."/>
            <person name="Sizova M."/>
            <person name="Hazen A."/>
            <person name="Epstein S."/>
            <person name="Young S.K."/>
            <person name="Zeng Q."/>
            <person name="Gargeya S."/>
            <person name="Fitzgerald M."/>
            <person name="Haas B."/>
            <person name="Abouelleil A."/>
            <person name="Alvarado L."/>
            <person name="Arachchi H.M."/>
            <person name="Berlin A."/>
            <person name="Brown A."/>
            <person name="Chapman S.B."/>
            <person name="Chen Z."/>
            <person name="Dunbar C."/>
            <person name="Freedman E."/>
            <person name="Gearin G."/>
            <person name="Gellesch M."/>
            <person name="Goldberg J."/>
            <person name="Griggs A."/>
            <person name="Gujja S."/>
            <person name="Heiman D."/>
            <person name="Howarth C."/>
            <person name="Larson L."/>
            <person name="Lui A."/>
            <person name="MacDonald P.J.P."/>
            <person name="Montmayeur A."/>
            <person name="Murphy C."/>
            <person name="Neiman D."/>
            <person name="Pearson M."/>
            <person name="Priest M."/>
            <person name="Roberts A."/>
            <person name="Saif S."/>
            <person name="Shea T."/>
            <person name="Shenoy N."/>
            <person name="Sisk P."/>
            <person name="Stolte C."/>
            <person name="Sykes S."/>
            <person name="Wortman J."/>
            <person name="Nusbaum C."/>
            <person name="Birren B."/>
        </authorList>
    </citation>
    <scope>NUCLEOTIDE SEQUENCE [LARGE SCALE GENOMIC DNA]</scope>
    <source>
        <strain evidence="2 3">CM5</strain>
    </source>
</reference>
<dbReference type="PATRIC" id="fig|796940.3.peg.99"/>
<dbReference type="PANTHER" id="PTHR30217">
    <property type="entry name" value="PEPTIDASE U32 FAMILY"/>
    <property type="match status" value="1"/>
</dbReference>
<dbReference type="Proteomes" id="UP000003379">
    <property type="component" value="Unassembled WGS sequence"/>
</dbReference>
<evidence type="ECO:0000313" key="3">
    <source>
        <dbReference type="Proteomes" id="UP000003379"/>
    </source>
</evidence>
<comment type="caution">
    <text evidence="2">The sequence shown here is derived from an EMBL/GenBank/DDBJ whole genome shotgun (WGS) entry which is preliminary data.</text>
</comment>
<evidence type="ECO:0000259" key="1">
    <source>
        <dbReference type="Pfam" id="PF12392"/>
    </source>
</evidence>
<dbReference type="InterPro" id="IPR020988">
    <property type="entry name" value="Pept_U32_collagenase"/>
</dbReference>
<organism evidence="2 3">
    <name type="scientific">Peptoanaerobacter stomatis</name>
    <dbReference type="NCBI Taxonomy" id="796937"/>
    <lineage>
        <taxon>Bacteria</taxon>
        <taxon>Bacillati</taxon>
        <taxon>Bacillota</taxon>
        <taxon>Clostridia</taxon>
        <taxon>Peptostreptococcales</taxon>
        <taxon>Filifactoraceae</taxon>
        <taxon>Peptoanaerobacter</taxon>
    </lineage>
</organism>
<dbReference type="Pfam" id="PF12392">
    <property type="entry name" value="DUF3656"/>
    <property type="match status" value="1"/>
</dbReference>
<dbReference type="AlphaFoldDB" id="G9XA07"/>
<dbReference type="Pfam" id="PF01136">
    <property type="entry name" value="Peptidase_U32"/>
    <property type="match status" value="1"/>
</dbReference>
<dbReference type="InterPro" id="IPR011060">
    <property type="entry name" value="RibuloseP-bd_barrel"/>
</dbReference>
<dbReference type="InterPro" id="IPR051454">
    <property type="entry name" value="RNA/ubiquinone_mod_enzymes"/>
</dbReference>
<protein>
    <recommendedName>
        <fullName evidence="1">Peptidase U32 collagenase domain-containing protein</fullName>
    </recommendedName>
</protein>